<dbReference type="InterPro" id="IPR014729">
    <property type="entry name" value="Rossmann-like_a/b/a_fold"/>
</dbReference>
<comment type="catalytic activity">
    <reaction evidence="8">
        <text>tRNA(Trp) + L-tryptophan + ATP = L-tryptophyl-tRNA(Trp) + AMP + diphosphate + H(+)</text>
        <dbReference type="Rhea" id="RHEA:24080"/>
        <dbReference type="Rhea" id="RHEA-COMP:9671"/>
        <dbReference type="Rhea" id="RHEA-COMP:9705"/>
        <dbReference type="ChEBI" id="CHEBI:15378"/>
        <dbReference type="ChEBI" id="CHEBI:30616"/>
        <dbReference type="ChEBI" id="CHEBI:33019"/>
        <dbReference type="ChEBI" id="CHEBI:57912"/>
        <dbReference type="ChEBI" id="CHEBI:78442"/>
        <dbReference type="ChEBI" id="CHEBI:78535"/>
        <dbReference type="ChEBI" id="CHEBI:456215"/>
        <dbReference type="EC" id="6.1.1.2"/>
    </reaction>
</comment>
<dbReference type="Pfam" id="PF00579">
    <property type="entry name" value="tRNA-synt_1b"/>
    <property type="match status" value="1"/>
</dbReference>
<dbReference type="RefSeq" id="WP_124329189.1">
    <property type="nucleotide sequence ID" value="NZ_BEXT01000001.1"/>
</dbReference>
<dbReference type="Gene3D" id="1.10.240.10">
    <property type="entry name" value="Tyrosyl-Transfer RNA Synthetase"/>
    <property type="match status" value="1"/>
</dbReference>
<evidence type="ECO:0000256" key="3">
    <source>
        <dbReference type="ARBA" id="ARBA00022598"/>
    </source>
</evidence>
<dbReference type="OrthoDB" id="9801042at2"/>
<dbReference type="EC" id="6.1.1.2" evidence="2 9"/>
<dbReference type="GO" id="GO:0004830">
    <property type="term" value="F:tryptophan-tRNA ligase activity"/>
    <property type="evidence" value="ECO:0007669"/>
    <property type="project" value="UniProtKB-UniRule"/>
</dbReference>
<evidence type="ECO:0000256" key="4">
    <source>
        <dbReference type="ARBA" id="ARBA00022741"/>
    </source>
</evidence>
<dbReference type="CDD" id="cd00806">
    <property type="entry name" value="TrpRS_core"/>
    <property type="match status" value="1"/>
</dbReference>
<evidence type="ECO:0000313" key="12">
    <source>
        <dbReference type="Proteomes" id="UP000288096"/>
    </source>
</evidence>
<accession>A0A401FYC2</accession>
<dbReference type="InterPro" id="IPR050203">
    <property type="entry name" value="Trp-tRNA_synthetase"/>
</dbReference>
<dbReference type="InterPro" id="IPR001412">
    <property type="entry name" value="aa-tRNA-synth_I_CS"/>
</dbReference>
<reference evidence="12" key="1">
    <citation type="submission" date="2017-11" db="EMBL/GenBank/DDBJ databases">
        <authorList>
            <person name="Watanabe M."/>
            <person name="Kojima H."/>
        </authorList>
    </citation>
    <scope>NUCLEOTIDE SEQUENCE [LARGE SCALE GENOMIC DNA]</scope>
    <source>
        <strain evidence="12">Tokyo 01</strain>
    </source>
</reference>
<dbReference type="PROSITE" id="PS00178">
    <property type="entry name" value="AA_TRNA_LIGASE_I"/>
    <property type="match status" value="1"/>
</dbReference>
<keyword evidence="5 10" id="KW-0067">ATP-binding</keyword>
<evidence type="ECO:0000256" key="2">
    <source>
        <dbReference type="ARBA" id="ARBA00013161"/>
    </source>
</evidence>
<evidence type="ECO:0000256" key="10">
    <source>
        <dbReference type="RuleBase" id="RU363036"/>
    </source>
</evidence>
<reference evidence="12" key="2">
    <citation type="submission" date="2019-01" db="EMBL/GenBank/DDBJ databases">
        <title>Genome sequence of Desulfonema ishimotonii strain Tokyo 01.</title>
        <authorList>
            <person name="Fukui M."/>
        </authorList>
    </citation>
    <scope>NUCLEOTIDE SEQUENCE [LARGE SCALE GENOMIC DNA]</scope>
    <source>
        <strain evidence="12">Tokyo 01</strain>
    </source>
</reference>
<evidence type="ECO:0000256" key="8">
    <source>
        <dbReference type="ARBA" id="ARBA00049929"/>
    </source>
</evidence>
<dbReference type="Gene3D" id="3.40.50.620">
    <property type="entry name" value="HUPs"/>
    <property type="match status" value="1"/>
</dbReference>
<keyword evidence="3 10" id="KW-0436">Ligase</keyword>
<evidence type="ECO:0000256" key="7">
    <source>
        <dbReference type="ARBA" id="ARBA00023146"/>
    </source>
</evidence>
<evidence type="ECO:0000256" key="5">
    <source>
        <dbReference type="ARBA" id="ARBA00022840"/>
    </source>
</evidence>
<dbReference type="InterPro" id="IPR002306">
    <property type="entry name" value="Trp-tRNA-ligase"/>
</dbReference>
<keyword evidence="4 10" id="KW-0547">Nucleotide-binding</keyword>
<dbReference type="PANTHER" id="PTHR43766">
    <property type="entry name" value="TRYPTOPHAN--TRNA LIGASE, MITOCHONDRIAL"/>
    <property type="match status" value="1"/>
</dbReference>
<dbReference type="PANTHER" id="PTHR43766:SF1">
    <property type="entry name" value="TRYPTOPHAN--TRNA LIGASE, MITOCHONDRIAL"/>
    <property type="match status" value="1"/>
</dbReference>
<dbReference type="NCBIfam" id="TIGR00233">
    <property type="entry name" value="trpS"/>
    <property type="match status" value="1"/>
</dbReference>
<dbReference type="Proteomes" id="UP000288096">
    <property type="component" value="Unassembled WGS sequence"/>
</dbReference>
<organism evidence="11 12">
    <name type="scientific">Desulfonema ishimotonii</name>
    <dbReference type="NCBI Taxonomy" id="45657"/>
    <lineage>
        <taxon>Bacteria</taxon>
        <taxon>Pseudomonadati</taxon>
        <taxon>Thermodesulfobacteriota</taxon>
        <taxon>Desulfobacteria</taxon>
        <taxon>Desulfobacterales</taxon>
        <taxon>Desulfococcaceae</taxon>
        <taxon>Desulfonema</taxon>
    </lineage>
</organism>
<evidence type="ECO:0000256" key="9">
    <source>
        <dbReference type="NCBIfam" id="TIGR00233"/>
    </source>
</evidence>
<evidence type="ECO:0000256" key="1">
    <source>
        <dbReference type="ARBA" id="ARBA00005594"/>
    </source>
</evidence>
<dbReference type="GO" id="GO:0006436">
    <property type="term" value="P:tryptophanyl-tRNA aminoacylation"/>
    <property type="evidence" value="ECO:0007669"/>
    <property type="project" value="UniProtKB-UniRule"/>
</dbReference>
<dbReference type="SUPFAM" id="SSF52374">
    <property type="entry name" value="Nucleotidylyl transferase"/>
    <property type="match status" value="1"/>
</dbReference>
<dbReference type="GO" id="GO:0005524">
    <property type="term" value="F:ATP binding"/>
    <property type="evidence" value="ECO:0007669"/>
    <property type="project" value="UniProtKB-KW"/>
</dbReference>
<keyword evidence="7 10" id="KW-0030">Aminoacyl-tRNA synthetase</keyword>
<keyword evidence="12" id="KW-1185">Reference proteome</keyword>
<keyword evidence="6 10" id="KW-0648">Protein biosynthesis</keyword>
<name>A0A401FYC2_9BACT</name>
<dbReference type="GO" id="GO:0005829">
    <property type="term" value="C:cytosol"/>
    <property type="evidence" value="ECO:0007669"/>
    <property type="project" value="TreeGrafter"/>
</dbReference>
<proteinExistence type="inferred from homology"/>
<gene>
    <name evidence="11" type="ORF">DENIS_2930</name>
</gene>
<evidence type="ECO:0000313" key="11">
    <source>
        <dbReference type="EMBL" id="GBC61967.1"/>
    </source>
</evidence>
<dbReference type="AlphaFoldDB" id="A0A401FYC2"/>
<dbReference type="FunFam" id="1.10.240.10:FF:000005">
    <property type="entry name" value="Tryptophan--tRNA ligase"/>
    <property type="match status" value="1"/>
</dbReference>
<comment type="caution">
    <text evidence="11">The sequence shown here is derived from an EMBL/GenBank/DDBJ whole genome shotgun (WGS) entry which is preliminary data.</text>
</comment>
<dbReference type="PRINTS" id="PR01039">
    <property type="entry name" value="TRNASYNTHTRP"/>
</dbReference>
<dbReference type="InterPro" id="IPR002305">
    <property type="entry name" value="aa-tRNA-synth_Ic"/>
</dbReference>
<sequence>MAEKKRILSGMRPTGPLHLGNLHGALANWIDMQDKYDCFFFVADWHALTSNYEDTGNISDYVRQMTIDWLSAGLSPEKNTLFVQSHVKEHAELFLLLSMITPVPWLERNPTYKDQIVQLSNKDLSTFGFLGYPVLMASDIIIYKADGVPVGVDQIPHVEITREIVRRFNHLYGNVFPEPQAIMTKTSKVLGSDRRKMSKSYDNAIYMTDTPEEIMAKVMQYVTDPDRKRKNDPGNPDVCNVFDFHKLYSDQALVDEVNTQCRKAGIGCVDCKKKMGANLVKFLEPIREKRHYYEDHPELVADIIVTGSAKARAVARQTMEEVRAAIKI</sequence>
<protein>
    <recommendedName>
        <fullName evidence="2 9">Tryptophan--tRNA ligase</fullName>
        <ecNumber evidence="2 9">6.1.1.2</ecNumber>
    </recommendedName>
</protein>
<dbReference type="EMBL" id="BEXT01000001">
    <property type="protein sequence ID" value="GBC61967.1"/>
    <property type="molecule type" value="Genomic_DNA"/>
</dbReference>
<evidence type="ECO:0000256" key="6">
    <source>
        <dbReference type="ARBA" id="ARBA00022917"/>
    </source>
</evidence>
<comment type="similarity">
    <text evidence="1 10">Belongs to the class-I aminoacyl-tRNA synthetase family.</text>
</comment>